<evidence type="ECO:0000256" key="1">
    <source>
        <dbReference type="ARBA" id="ARBA00004651"/>
    </source>
</evidence>
<evidence type="ECO:0000313" key="9">
    <source>
        <dbReference type="Proteomes" id="UP001202248"/>
    </source>
</evidence>
<dbReference type="RefSeq" id="WP_240830195.1">
    <property type="nucleotide sequence ID" value="NZ_JAKWBL010000002.1"/>
</dbReference>
<evidence type="ECO:0000259" key="7">
    <source>
        <dbReference type="Pfam" id="PF06271"/>
    </source>
</evidence>
<name>A0ABS9SK19_9BACT</name>
<dbReference type="InterPro" id="IPR051791">
    <property type="entry name" value="Pra-immunoreactive"/>
</dbReference>
<evidence type="ECO:0000256" key="5">
    <source>
        <dbReference type="ARBA" id="ARBA00023136"/>
    </source>
</evidence>
<evidence type="ECO:0000256" key="6">
    <source>
        <dbReference type="SAM" id="Phobius"/>
    </source>
</evidence>
<evidence type="ECO:0000256" key="4">
    <source>
        <dbReference type="ARBA" id="ARBA00022989"/>
    </source>
</evidence>
<evidence type="ECO:0000256" key="2">
    <source>
        <dbReference type="ARBA" id="ARBA00022475"/>
    </source>
</evidence>
<evidence type="ECO:0000313" key="8">
    <source>
        <dbReference type="EMBL" id="MCH5598534.1"/>
    </source>
</evidence>
<feature type="transmembrane region" description="Helical" evidence="6">
    <location>
        <begin position="77"/>
        <end position="95"/>
    </location>
</feature>
<keyword evidence="2" id="KW-1003">Cell membrane</keyword>
<protein>
    <submittedName>
        <fullName evidence="8">RDD family protein</fullName>
    </submittedName>
</protein>
<reference evidence="8 9" key="1">
    <citation type="submission" date="2022-02" db="EMBL/GenBank/DDBJ databases">
        <authorList>
            <person name="Min J."/>
        </authorList>
    </citation>
    <scope>NUCLEOTIDE SEQUENCE [LARGE SCALE GENOMIC DNA]</scope>
    <source>
        <strain evidence="8 9">GR10-1</strain>
    </source>
</reference>
<keyword evidence="4 6" id="KW-1133">Transmembrane helix</keyword>
<feature type="domain" description="RDD" evidence="7">
    <location>
        <begin position="24"/>
        <end position="163"/>
    </location>
</feature>
<dbReference type="Pfam" id="PF06271">
    <property type="entry name" value="RDD"/>
    <property type="match status" value="1"/>
</dbReference>
<feature type="transmembrane region" description="Helical" evidence="6">
    <location>
        <begin position="132"/>
        <end position="150"/>
    </location>
</feature>
<sequence>MEPTSNYTNQGESNLFNEQPIAVYGGFWERFGAALIDGIIVGIIGYFIKMIFGSPSTEEIMSVAENEGFSSSMRISYFNTANIVSLVISWLYFALQESSAAQATLGKRALSLKVTGMSGERISFLNATGRHFAKYLSAIILLIGYLMMLWDDKKQTLHDKLAGTLVVKAK</sequence>
<dbReference type="EMBL" id="JAKWBL010000002">
    <property type="protein sequence ID" value="MCH5598534.1"/>
    <property type="molecule type" value="Genomic_DNA"/>
</dbReference>
<comment type="caution">
    <text evidence="8">The sequence shown here is derived from an EMBL/GenBank/DDBJ whole genome shotgun (WGS) entry which is preliminary data.</text>
</comment>
<gene>
    <name evidence="8" type="ORF">MKP09_11745</name>
</gene>
<dbReference type="PANTHER" id="PTHR36115">
    <property type="entry name" value="PROLINE-RICH ANTIGEN HOMOLOG-RELATED"/>
    <property type="match status" value="1"/>
</dbReference>
<accession>A0ABS9SK19</accession>
<dbReference type="InterPro" id="IPR010432">
    <property type="entry name" value="RDD"/>
</dbReference>
<keyword evidence="3 6" id="KW-0812">Transmembrane</keyword>
<dbReference type="Proteomes" id="UP001202248">
    <property type="component" value="Unassembled WGS sequence"/>
</dbReference>
<proteinExistence type="predicted"/>
<keyword evidence="9" id="KW-1185">Reference proteome</keyword>
<keyword evidence="5 6" id="KW-0472">Membrane</keyword>
<feature type="transmembrane region" description="Helical" evidence="6">
    <location>
        <begin position="31"/>
        <end position="52"/>
    </location>
</feature>
<comment type="subcellular location">
    <subcellularLocation>
        <location evidence="1">Cell membrane</location>
        <topology evidence="1">Multi-pass membrane protein</topology>
    </subcellularLocation>
</comment>
<evidence type="ECO:0000256" key="3">
    <source>
        <dbReference type="ARBA" id="ARBA00022692"/>
    </source>
</evidence>
<organism evidence="8 9">
    <name type="scientific">Niabella ginsengisoli</name>
    <dbReference type="NCBI Taxonomy" id="522298"/>
    <lineage>
        <taxon>Bacteria</taxon>
        <taxon>Pseudomonadati</taxon>
        <taxon>Bacteroidota</taxon>
        <taxon>Chitinophagia</taxon>
        <taxon>Chitinophagales</taxon>
        <taxon>Chitinophagaceae</taxon>
        <taxon>Niabella</taxon>
    </lineage>
</organism>